<sequence>MPRTERVPREKTIDDTFKVLTEGYMYIPNRRARLRSNIFITRLLGQKVICIGGKEAAQLFYDTEKFQRKGAVPNRIQESLFGKKAVQALDGVEHQHRKQLFMSLMTKERLQWLTKITEKQWQQATKKWHKRKKITLFDEAREIMVRTACEWAGVPLQEEKVSERANDLGDMIDAFGAVGPRHWAGRQARNRSERWIRSIIEKVRAEELDASPDSALYAMAWHRDLDGKLLVSQIAAVELINIIRPIVAIARYVTFGAIALHDYPETREKLQADDGNYSQWFVQEVRRFYPFGPFLGARVKRDFIWQDCRFKKGTLVLLDIYGTNHDPKLWKKPNEFQPERFKDWEGSPFDFIPQGGGDYHKGHRCAGEWVTIEVMKTSLEFLTQKLDYQVPAQDLHIGTVRMPPLPESGFVLKNVHARLD</sequence>
<dbReference type="GO" id="GO:0004497">
    <property type="term" value="F:monooxygenase activity"/>
    <property type="evidence" value="ECO:0007669"/>
    <property type="project" value="InterPro"/>
</dbReference>
<dbReference type="SUPFAM" id="SSF48264">
    <property type="entry name" value="Cytochrome P450"/>
    <property type="match status" value="1"/>
</dbReference>
<dbReference type="EMBL" id="BMJD01000008">
    <property type="protein sequence ID" value="GGB38653.1"/>
    <property type="molecule type" value="Genomic_DNA"/>
</dbReference>
<organism evidence="7 8">
    <name type="scientific">Lentibacillus populi</name>
    <dbReference type="NCBI Taxonomy" id="1827502"/>
    <lineage>
        <taxon>Bacteria</taxon>
        <taxon>Bacillati</taxon>
        <taxon>Bacillota</taxon>
        <taxon>Bacilli</taxon>
        <taxon>Bacillales</taxon>
        <taxon>Bacillaceae</taxon>
        <taxon>Lentibacillus</taxon>
    </lineage>
</organism>
<dbReference type="InterPro" id="IPR050705">
    <property type="entry name" value="Cytochrome_P450_3A"/>
</dbReference>
<feature type="binding site" description="axial binding residue" evidence="6">
    <location>
        <position position="365"/>
    </location>
    <ligand>
        <name>heme</name>
        <dbReference type="ChEBI" id="CHEBI:30413"/>
    </ligand>
    <ligandPart>
        <name>Fe</name>
        <dbReference type="ChEBI" id="CHEBI:18248"/>
    </ligandPart>
</feature>
<evidence type="ECO:0000256" key="3">
    <source>
        <dbReference type="ARBA" id="ARBA00022723"/>
    </source>
</evidence>
<evidence type="ECO:0000256" key="2">
    <source>
        <dbReference type="ARBA" id="ARBA00022617"/>
    </source>
</evidence>
<name>A0A9W5TWB1_9BACI</name>
<keyword evidence="4" id="KW-0560">Oxidoreductase</keyword>
<dbReference type="Proteomes" id="UP000621492">
    <property type="component" value="Unassembled WGS sequence"/>
</dbReference>
<reference evidence="7" key="2">
    <citation type="submission" date="2020-09" db="EMBL/GenBank/DDBJ databases">
        <authorList>
            <person name="Sun Q."/>
            <person name="Zhou Y."/>
        </authorList>
    </citation>
    <scope>NUCLEOTIDE SEQUENCE</scope>
    <source>
        <strain evidence="7">CGMCC 1.15454</strain>
    </source>
</reference>
<dbReference type="Gene3D" id="1.10.630.10">
    <property type="entry name" value="Cytochrome P450"/>
    <property type="match status" value="1"/>
</dbReference>
<dbReference type="InterPro" id="IPR001128">
    <property type="entry name" value="Cyt_P450"/>
</dbReference>
<dbReference type="GO" id="GO:0016705">
    <property type="term" value="F:oxidoreductase activity, acting on paired donors, with incorporation or reduction of molecular oxygen"/>
    <property type="evidence" value="ECO:0007669"/>
    <property type="project" value="InterPro"/>
</dbReference>
<accession>A0A9W5TWB1</accession>
<comment type="similarity">
    <text evidence="1">Belongs to the cytochrome P450 family.</text>
</comment>
<reference evidence="7" key="1">
    <citation type="journal article" date="2014" name="Int. J. Syst. Evol. Microbiol.">
        <title>Complete genome sequence of Corynebacterium casei LMG S-19264T (=DSM 44701T), isolated from a smear-ripened cheese.</title>
        <authorList>
            <consortium name="US DOE Joint Genome Institute (JGI-PGF)"/>
            <person name="Walter F."/>
            <person name="Albersmeier A."/>
            <person name="Kalinowski J."/>
            <person name="Ruckert C."/>
        </authorList>
    </citation>
    <scope>NUCLEOTIDE SEQUENCE</scope>
    <source>
        <strain evidence="7">CGMCC 1.15454</strain>
    </source>
</reference>
<dbReference type="PANTHER" id="PTHR24302">
    <property type="entry name" value="CYTOCHROME P450 FAMILY 3"/>
    <property type="match status" value="1"/>
</dbReference>
<dbReference type="RefSeq" id="WP_155554799.1">
    <property type="nucleotide sequence ID" value="NZ_BMJD01000008.1"/>
</dbReference>
<dbReference type="Pfam" id="PF00067">
    <property type="entry name" value="p450"/>
    <property type="match status" value="1"/>
</dbReference>
<evidence type="ECO:0000256" key="1">
    <source>
        <dbReference type="ARBA" id="ARBA00010617"/>
    </source>
</evidence>
<dbReference type="PANTHER" id="PTHR24302:SF15">
    <property type="entry name" value="FATTY-ACID PEROXYGENASE"/>
    <property type="match status" value="1"/>
</dbReference>
<gene>
    <name evidence="7" type="primary">cypC</name>
    <name evidence="7" type="ORF">GCM10011409_15190</name>
</gene>
<keyword evidence="3 6" id="KW-0479">Metal-binding</keyword>
<comment type="cofactor">
    <cofactor evidence="6">
        <name>heme</name>
        <dbReference type="ChEBI" id="CHEBI:30413"/>
    </cofactor>
</comment>
<proteinExistence type="inferred from homology"/>
<evidence type="ECO:0000313" key="7">
    <source>
        <dbReference type="EMBL" id="GGB38653.1"/>
    </source>
</evidence>
<evidence type="ECO:0000256" key="5">
    <source>
        <dbReference type="ARBA" id="ARBA00023004"/>
    </source>
</evidence>
<dbReference type="AlphaFoldDB" id="A0A9W5TWB1"/>
<protein>
    <submittedName>
        <fullName evidence="7">Cytochrome P450</fullName>
    </submittedName>
</protein>
<evidence type="ECO:0000313" key="8">
    <source>
        <dbReference type="Proteomes" id="UP000621492"/>
    </source>
</evidence>
<dbReference type="InterPro" id="IPR036396">
    <property type="entry name" value="Cyt_P450_sf"/>
</dbReference>
<dbReference type="CDD" id="cd11067">
    <property type="entry name" value="CYP152"/>
    <property type="match status" value="1"/>
</dbReference>
<dbReference type="InterPro" id="IPR002401">
    <property type="entry name" value="Cyt_P450_E_grp-I"/>
</dbReference>
<dbReference type="GO" id="GO:0005506">
    <property type="term" value="F:iron ion binding"/>
    <property type="evidence" value="ECO:0007669"/>
    <property type="project" value="InterPro"/>
</dbReference>
<evidence type="ECO:0000256" key="6">
    <source>
        <dbReference type="PIRSR" id="PIRSR602401-1"/>
    </source>
</evidence>
<evidence type="ECO:0000256" key="4">
    <source>
        <dbReference type="ARBA" id="ARBA00023002"/>
    </source>
</evidence>
<comment type="caution">
    <text evidence="7">The sequence shown here is derived from an EMBL/GenBank/DDBJ whole genome shotgun (WGS) entry which is preliminary data.</text>
</comment>
<dbReference type="PRINTS" id="PR00463">
    <property type="entry name" value="EP450I"/>
</dbReference>
<dbReference type="GO" id="GO:0020037">
    <property type="term" value="F:heme binding"/>
    <property type="evidence" value="ECO:0007669"/>
    <property type="project" value="InterPro"/>
</dbReference>
<keyword evidence="8" id="KW-1185">Reference proteome</keyword>
<keyword evidence="2 6" id="KW-0349">Heme</keyword>
<keyword evidence="5 6" id="KW-0408">Iron</keyword>